<dbReference type="Pfam" id="PF00202">
    <property type="entry name" value="Aminotran_3"/>
    <property type="match status" value="1"/>
</dbReference>
<dbReference type="EC" id="2.6.1.13" evidence="5"/>
<evidence type="ECO:0000256" key="2">
    <source>
        <dbReference type="ARBA" id="ARBA00008954"/>
    </source>
</evidence>
<dbReference type="GO" id="GO:0055129">
    <property type="term" value="P:L-proline biosynthetic process"/>
    <property type="evidence" value="ECO:0007669"/>
    <property type="project" value="UniProtKB-UniPathway"/>
</dbReference>
<dbReference type="UniPathway" id="UPA00098">
    <property type="reaction ID" value="UER00358"/>
</dbReference>
<dbReference type="AlphaFoldDB" id="A0A8H6KXU2"/>
<dbReference type="SUPFAM" id="SSF53383">
    <property type="entry name" value="PLP-dependent transferases"/>
    <property type="match status" value="1"/>
</dbReference>
<dbReference type="GO" id="GO:0030170">
    <property type="term" value="F:pyridoxal phosphate binding"/>
    <property type="evidence" value="ECO:0007669"/>
    <property type="project" value="InterPro"/>
</dbReference>
<keyword evidence="5" id="KW-0808">Transferase</keyword>
<dbReference type="EMBL" id="WIGO01000014">
    <property type="protein sequence ID" value="KAF6839280.1"/>
    <property type="molecule type" value="Genomic_DNA"/>
</dbReference>
<reference evidence="6" key="1">
    <citation type="journal article" date="2020" name="Phytopathology">
        <title>Genome Sequence Resources of Colletotrichum truncatum, C. plurivorum, C. musicola, and C. sojae: Four Species Pathogenic to Soybean (Glycine max).</title>
        <authorList>
            <person name="Rogerio F."/>
            <person name="Boufleur T.R."/>
            <person name="Ciampi-Guillardi M."/>
            <person name="Sukno S.A."/>
            <person name="Thon M.R."/>
            <person name="Massola Junior N.S."/>
            <person name="Baroncelli R."/>
        </authorList>
    </citation>
    <scope>NUCLEOTIDE SEQUENCE</scope>
    <source>
        <strain evidence="6">LFN00145</strain>
    </source>
</reference>
<comment type="cofactor">
    <cofactor evidence="1 5">
        <name>pyridoxal 5'-phosphate</name>
        <dbReference type="ChEBI" id="CHEBI:597326"/>
    </cofactor>
</comment>
<sequence length="426" mass="46539">MAILSLSPAVKSLLQQEAQYCAGGFEPLPAFITQARGSILRDVDGKEYIDFIHMFSAVNFGHGNPYITEKVLAQYQKVSLVNLAARNPLFPPFAKALSERLGLAKVASLNSGTEAADAACKIARKWGITVKGINPEECLILGVGSSYHGLGQGTWGLMDPSPQRKEYGLDSRFQTNCNPSTGESLTYLDVDAMKRCIEANHQRIAAVIMECIHGTSRDVQDEIRYAKGVNDLCKQYNILFIADEVRQGAGKTGKFVSYQHMGEDFKPDIVTLGKSITGGFYPQSFIVGTDPVMSLVGKYEIGGSFGATPIGIVAAQAALEVLDRDGLLQRATELGDLWRGIVESWNHPLVDFVACIGADSNLVLTESVEKRLAALCFHRGLFVYTRPQGLRISFALTMTDDELRRGAEIIHSALEDVAKYEYVEGE</sequence>
<evidence type="ECO:0000256" key="5">
    <source>
        <dbReference type="RuleBase" id="RU365036"/>
    </source>
</evidence>
<keyword evidence="5" id="KW-0032">Aminotransferase</keyword>
<dbReference type="InterPro" id="IPR015424">
    <property type="entry name" value="PyrdxlP-dep_Trfase"/>
</dbReference>
<dbReference type="Gene3D" id="3.90.1150.10">
    <property type="entry name" value="Aspartate Aminotransferase, domain 1"/>
    <property type="match status" value="1"/>
</dbReference>
<dbReference type="PANTHER" id="PTHR11986">
    <property type="entry name" value="AMINOTRANSFERASE CLASS III"/>
    <property type="match status" value="1"/>
</dbReference>
<dbReference type="InterPro" id="IPR015422">
    <property type="entry name" value="PyrdxlP-dep_Trfase_small"/>
</dbReference>
<evidence type="ECO:0000256" key="1">
    <source>
        <dbReference type="ARBA" id="ARBA00001933"/>
    </source>
</evidence>
<dbReference type="InterPro" id="IPR005814">
    <property type="entry name" value="Aminotrans_3"/>
</dbReference>
<evidence type="ECO:0000313" key="7">
    <source>
        <dbReference type="Proteomes" id="UP000654918"/>
    </source>
</evidence>
<keyword evidence="3 4" id="KW-0663">Pyridoxal phosphate</keyword>
<protein>
    <recommendedName>
        <fullName evidence="5">Ornithine aminotransferase</fullName>
        <ecNumber evidence="5">2.6.1.13</ecNumber>
    </recommendedName>
</protein>
<dbReference type="GO" id="GO:0010121">
    <property type="term" value="P:L-arginine catabolic process to proline via ornithine"/>
    <property type="evidence" value="ECO:0007669"/>
    <property type="project" value="TreeGrafter"/>
</dbReference>
<accession>A0A8H6KXU2</accession>
<dbReference type="InterPro" id="IPR050103">
    <property type="entry name" value="Class-III_PLP-dep_AT"/>
</dbReference>
<dbReference type="GO" id="GO:0042802">
    <property type="term" value="F:identical protein binding"/>
    <property type="evidence" value="ECO:0007669"/>
    <property type="project" value="TreeGrafter"/>
</dbReference>
<dbReference type="PANTHER" id="PTHR11986:SF18">
    <property type="entry name" value="ORNITHINE AMINOTRANSFERASE, MITOCHONDRIAL"/>
    <property type="match status" value="1"/>
</dbReference>
<evidence type="ECO:0000256" key="4">
    <source>
        <dbReference type="RuleBase" id="RU003560"/>
    </source>
</evidence>
<dbReference type="Proteomes" id="UP000654918">
    <property type="component" value="Unassembled WGS sequence"/>
</dbReference>
<dbReference type="GO" id="GO:0005737">
    <property type="term" value="C:cytoplasm"/>
    <property type="evidence" value="ECO:0007669"/>
    <property type="project" value="TreeGrafter"/>
</dbReference>
<dbReference type="InterPro" id="IPR015421">
    <property type="entry name" value="PyrdxlP-dep_Trfase_major"/>
</dbReference>
<gene>
    <name evidence="6" type="ORF">CPLU01_02018</name>
</gene>
<keyword evidence="7" id="KW-1185">Reference proteome</keyword>
<dbReference type="Gene3D" id="3.40.640.10">
    <property type="entry name" value="Type I PLP-dependent aspartate aminotransferase-like (Major domain)"/>
    <property type="match status" value="1"/>
</dbReference>
<comment type="similarity">
    <text evidence="2 4">Belongs to the class-III pyridoxal-phosphate-dependent aminotransferase family.</text>
</comment>
<evidence type="ECO:0000313" key="6">
    <source>
        <dbReference type="EMBL" id="KAF6839280.1"/>
    </source>
</evidence>
<comment type="pathway">
    <text evidence="5">Amino-acid biosynthesis; L-proline biosynthesis; L-glutamate 5-semialdehyde from L-ornithine: step 1/1.</text>
</comment>
<evidence type="ECO:0000256" key="3">
    <source>
        <dbReference type="ARBA" id="ARBA00022898"/>
    </source>
</evidence>
<proteinExistence type="inferred from homology"/>
<dbReference type="GO" id="GO:0019544">
    <property type="term" value="P:L-arginine catabolic process to L-glutamate"/>
    <property type="evidence" value="ECO:0007669"/>
    <property type="project" value="TreeGrafter"/>
</dbReference>
<comment type="catalytic activity">
    <reaction evidence="5">
        <text>a 2-oxocarboxylate + L-ornithine = L-glutamate 5-semialdehyde + an L-alpha-amino acid</text>
        <dbReference type="Rhea" id="RHEA:13877"/>
        <dbReference type="ChEBI" id="CHEBI:35179"/>
        <dbReference type="ChEBI" id="CHEBI:46911"/>
        <dbReference type="ChEBI" id="CHEBI:58066"/>
        <dbReference type="ChEBI" id="CHEBI:59869"/>
        <dbReference type="EC" id="2.6.1.13"/>
    </reaction>
</comment>
<comment type="caution">
    <text evidence="6">The sequence shown here is derived from an EMBL/GenBank/DDBJ whole genome shotgun (WGS) entry which is preliminary data.</text>
</comment>
<dbReference type="GO" id="GO:0004587">
    <property type="term" value="F:ornithine aminotransferase activity"/>
    <property type="evidence" value="ECO:0007669"/>
    <property type="project" value="UniProtKB-EC"/>
</dbReference>
<organism evidence="6 7">
    <name type="scientific">Colletotrichum plurivorum</name>
    <dbReference type="NCBI Taxonomy" id="2175906"/>
    <lineage>
        <taxon>Eukaryota</taxon>
        <taxon>Fungi</taxon>
        <taxon>Dikarya</taxon>
        <taxon>Ascomycota</taxon>
        <taxon>Pezizomycotina</taxon>
        <taxon>Sordariomycetes</taxon>
        <taxon>Hypocreomycetidae</taxon>
        <taxon>Glomerellales</taxon>
        <taxon>Glomerellaceae</taxon>
        <taxon>Colletotrichum</taxon>
        <taxon>Colletotrichum orchidearum species complex</taxon>
    </lineage>
</organism>
<name>A0A8H6KXU2_9PEZI</name>